<dbReference type="GO" id="GO:0015031">
    <property type="term" value="P:protein transport"/>
    <property type="evidence" value="ECO:0007669"/>
    <property type="project" value="UniProtKB-KW"/>
</dbReference>
<feature type="domain" description="Vacuolar protein sorting-associated protein 54 C-terminal" evidence="8">
    <location>
        <begin position="613"/>
        <end position="731"/>
    </location>
</feature>
<dbReference type="OrthoDB" id="4170707at2759"/>
<evidence type="ECO:0000256" key="3">
    <source>
        <dbReference type="ARBA" id="ARBA00022448"/>
    </source>
</evidence>
<comment type="similarity">
    <text evidence="2">Belongs to the VPS54 family.</text>
</comment>
<comment type="subcellular location">
    <subcellularLocation>
        <location evidence="1">Golgi apparatus</location>
        <location evidence="1">trans-Golgi network</location>
    </subcellularLocation>
</comment>
<name>F2PQ18_TRIEC</name>
<dbReference type="GO" id="GO:0042147">
    <property type="term" value="P:retrograde transport, endosome to Golgi"/>
    <property type="evidence" value="ECO:0007669"/>
    <property type="project" value="InterPro"/>
</dbReference>
<evidence type="ECO:0000313" key="10">
    <source>
        <dbReference type="Proteomes" id="UP000009169"/>
    </source>
</evidence>
<dbReference type="GO" id="GO:0005829">
    <property type="term" value="C:cytosol"/>
    <property type="evidence" value="ECO:0007669"/>
    <property type="project" value="GOC"/>
</dbReference>
<evidence type="ECO:0000256" key="2">
    <source>
        <dbReference type="ARBA" id="ARBA00009150"/>
    </source>
</evidence>
<dbReference type="PANTHER" id="PTHR12965">
    <property type="entry name" value="VACUOLAR PROTEIN SORTING 54"/>
    <property type="match status" value="1"/>
</dbReference>
<proteinExistence type="inferred from homology"/>
<accession>F2PQ18</accession>
<dbReference type="VEuPathDB" id="FungiDB:TEQG_03019"/>
<feature type="compositionally biased region" description="Basic and acidic residues" evidence="7">
    <location>
        <begin position="16"/>
        <end position="27"/>
    </location>
</feature>
<protein>
    <submittedName>
        <fullName evidence="9">GARP complex component</fullName>
    </submittedName>
</protein>
<keyword evidence="6" id="KW-0175">Coiled coil</keyword>
<organism evidence="9 10">
    <name type="scientific">Trichophyton equinum (strain ATCC MYA-4606 / CBS 127.97)</name>
    <name type="common">Horse ringworm fungus</name>
    <dbReference type="NCBI Taxonomy" id="559882"/>
    <lineage>
        <taxon>Eukaryota</taxon>
        <taxon>Fungi</taxon>
        <taxon>Dikarya</taxon>
        <taxon>Ascomycota</taxon>
        <taxon>Pezizomycotina</taxon>
        <taxon>Eurotiomycetes</taxon>
        <taxon>Eurotiomycetidae</taxon>
        <taxon>Onygenales</taxon>
        <taxon>Arthrodermataceae</taxon>
        <taxon>Trichophyton</taxon>
    </lineage>
</organism>
<dbReference type="Pfam" id="PF07928">
    <property type="entry name" value="Vps54"/>
    <property type="match status" value="1"/>
</dbReference>
<dbReference type="GO" id="GO:0006896">
    <property type="term" value="P:Golgi to vacuole transport"/>
    <property type="evidence" value="ECO:0007669"/>
    <property type="project" value="TreeGrafter"/>
</dbReference>
<dbReference type="InterPro" id="IPR012501">
    <property type="entry name" value="Vps54_C"/>
</dbReference>
<evidence type="ECO:0000256" key="1">
    <source>
        <dbReference type="ARBA" id="ARBA00004601"/>
    </source>
</evidence>
<keyword evidence="4" id="KW-0653">Protein transport</keyword>
<evidence type="ECO:0000256" key="5">
    <source>
        <dbReference type="ARBA" id="ARBA00023034"/>
    </source>
</evidence>
<dbReference type="PANTHER" id="PTHR12965:SF0">
    <property type="entry name" value="VACUOLAR PROTEIN SORTING-ASSOCIATED PROTEIN 54"/>
    <property type="match status" value="1"/>
</dbReference>
<dbReference type="GO" id="GO:0000938">
    <property type="term" value="C:GARP complex"/>
    <property type="evidence" value="ECO:0007669"/>
    <property type="project" value="InterPro"/>
</dbReference>
<evidence type="ECO:0000313" key="9">
    <source>
        <dbReference type="EMBL" id="EGE03986.1"/>
    </source>
</evidence>
<keyword evidence="5" id="KW-0333">Golgi apparatus</keyword>
<sequence>MKDMIQQDEEPPPAFAEEHGGGTRQEEPAPSGKPKTGVSTRGCLGTTPLSMIPSVYFDESFCLENPHTFDVVSEHAEVIRRPPSTIGDRDTFTNSIANNSSAQPARQALTTNTILQEKLSWYMDTIEIHLISSISQASASFFAAIDSLRGLQAEVADSAAKIQKLRGHLACIGKSMGVYGPEIELVNSGQLETALQYISYVEQLASGTLDLKIGVELRLIPPNSFTRLTDLRRLHVLGESLQGINRLRLRIGKGYEARLLQALLGDLRRHVSSVTPRDTLARWTDTAKRAHVPPSRPTSMTATENLRNELIPILHGLGQSQYLGAASTTFREAVIREVKSLIRQPLASSNNDNNEPILFAPIRTSSSRLTQQGKSTILSRNLRALSPEEALFVKVYCGLGETLRRLSVQIKILLDITSSITKAPEKALSPGPSVGCNPPEEMTQPLDISSLLVQAVDKIESEMTKVLRVRTEQTVHLGLVNFLRYFKLNRLFMNQCEVISSHSGAAIRGAVNNQIHDFISLLHKVQMEKLAQKMDSEKWEPINFRPQDALILARVVQSMTVDPPAWHAYADVSITGLEKCEQDLHTDSSIPAEPTNAVASNKKEPALATIEGERFMLVDSVVFALRGIEQYLILLVSIPGMTNEISMVLADYLKLYNSRTEELILGAGARITAGLTNINTKHLALTSQSLSFFITLIPYIRESVRRYDRPKCLFQEHRSSIYHKLINIMSIRTTLYIREMEKIKWDDEVEAQRTVSPYIETLTKEALTLERVLGKYLPTSSMELILNQVFESYREQWSKAFEDAVILTEAGKSRLLRDAELLQAKLDKIDGSKELGAHMINIVKAKQISSGPESSRSEPSG</sequence>
<dbReference type="AlphaFoldDB" id="F2PQ18"/>
<reference evidence="10" key="1">
    <citation type="journal article" date="2012" name="MBio">
        <title>Comparative genome analysis of Trichophyton rubrum and related dermatophytes reveals candidate genes involved in infection.</title>
        <authorList>
            <person name="Martinez D.A."/>
            <person name="Oliver B.G."/>
            <person name="Graeser Y."/>
            <person name="Goldberg J.M."/>
            <person name="Li W."/>
            <person name="Martinez-Rossi N.M."/>
            <person name="Monod M."/>
            <person name="Shelest E."/>
            <person name="Barton R.C."/>
            <person name="Birch E."/>
            <person name="Brakhage A.A."/>
            <person name="Chen Z."/>
            <person name="Gurr S.J."/>
            <person name="Heiman D."/>
            <person name="Heitman J."/>
            <person name="Kosti I."/>
            <person name="Rossi A."/>
            <person name="Saif S."/>
            <person name="Samalova M."/>
            <person name="Saunders C.W."/>
            <person name="Shea T."/>
            <person name="Summerbell R.C."/>
            <person name="Xu J."/>
            <person name="Young S."/>
            <person name="Zeng Q."/>
            <person name="Birren B.W."/>
            <person name="Cuomo C.A."/>
            <person name="White T.C."/>
        </authorList>
    </citation>
    <scope>NUCLEOTIDE SEQUENCE [LARGE SCALE GENOMIC DNA]</scope>
    <source>
        <strain evidence="10">ATCC MYA-4606 / CBS 127.97</strain>
    </source>
</reference>
<feature type="compositionally biased region" description="Acidic residues" evidence="7">
    <location>
        <begin position="1"/>
        <end position="11"/>
    </location>
</feature>
<dbReference type="Proteomes" id="UP000009169">
    <property type="component" value="Unassembled WGS sequence"/>
</dbReference>
<evidence type="ECO:0000256" key="6">
    <source>
        <dbReference type="ARBA" id="ARBA00023054"/>
    </source>
</evidence>
<dbReference type="GO" id="GO:0019905">
    <property type="term" value="F:syntaxin binding"/>
    <property type="evidence" value="ECO:0007669"/>
    <property type="project" value="TreeGrafter"/>
</dbReference>
<dbReference type="EMBL" id="DS995730">
    <property type="protein sequence ID" value="EGE03986.1"/>
    <property type="molecule type" value="Genomic_DNA"/>
</dbReference>
<keyword evidence="10" id="KW-1185">Reference proteome</keyword>
<feature type="region of interest" description="Disordered" evidence="7">
    <location>
        <begin position="1"/>
        <end position="44"/>
    </location>
</feature>
<keyword evidence="3" id="KW-0813">Transport</keyword>
<evidence type="ECO:0000259" key="8">
    <source>
        <dbReference type="Pfam" id="PF07928"/>
    </source>
</evidence>
<dbReference type="eggNOG" id="KOG2115">
    <property type="taxonomic scope" value="Eukaryota"/>
</dbReference>
<dbReference type="InterPro" id="IPR039745">
    <property type="entry name" value="Vps54"/>
</dbReference>
<dbReference type="HOGENOM" id="CLU_003094_1_0_1"/>
<evidence type="ECO:0000256" key="4">
    <source>
        <dbReference type="ARBA" id="ARBA00022927"/>
    </source>
</evidence>
<evidence type="ECO:0000256" key="7">
    <source>
        <dbReference type="SAM" id="MobiDB-lite"/>
    </source>
</evidence>
<gene>
    <name evidence="9" type="ORF">TEQG_03019</name>
</gene>